<dbReference type="PRINTS" id="PR00463">
    <property type="entry name" value="EP450I"/>
</dbReference>
<evidence type="ECO:0008006" key="11">
    <source>
        <dbReference type="Google" id="ProtNLM"/>
    </source>
</evidence>
<organism evidence="9 10">
    <name type="scientific">Gossypium anomalum</name>
    <dbReference type="NCBI Taxonomy" id="47600"/>
    <lineage>
        <taxon>Eukaryota</taxon>
        <taxon>Viridiplantae</taxon>
        <taxon>Streptophyta</taxon>
        <taxon>Embryophyta</taxon>
        <taxon>Tracheophyta</taxon>
        <taxon>Spermatophyta</taxon>
        <taxon>Magnoliopsida</taxon>
        <taxon>eudicotyledons</taxon>
        <taxon>Gunneridae</taxon>
        <taxon>Pentapetalae</taxon>
        <taxon>rosids</taxon>
        <taxon>malvids</taxon>
        <taxon>Malvales</taxon>
        <taxon>Malvaceae</taxon>
        <taxon>Malvoideae</taxon>
        <taxon>Gossypium</taxon>
    </lineage>
</organism>
<keyword evidence="2 7" id="KW-0349">Heme</keyword>
<gene>
    <name evidence="9" type="ORF">CXB51_015667</name>
</gene>
<evidence type="ECO:0000256" key="2">
    <source>
        <dbReference type="ARBA" id="ARBA00022617"/>
    </source>
</evidence>
<evidence type="ECO:0000313" key="10">
    <source>
        <dbReference type="Proteomes" id="UP000701853"/>
    </source>
</evidence>
<evidence type="ECO:0000256" key="3">
    <source>
        <dbReference type="ARBA" id="ARBA00022723"/>
    </source>
</evidence>
<reference evidence="9 10" key="1">
    <citation type="journal article" date="2021" name="bioRxiv">
        <title>The Gossypium anomalum genome as a resource for cotton improvement and evolutionary analysis of hybrid incompatibility.</title>
        <authorList>
            <person name="Grover C.E."/>
            <person name="Yuan D."/>
            <person name="Arick M.A."/>
            <person name="Miller E.R."/>
            <person name="Hu G."/>
            <person name="Peterson D.G."/>
            <person name="Wendel J.F."/>
            <person name="Udall J.A."/>
        </authorList>
    </citation>
    <scope>NUCLEOTIDE SEQUENCE [LARGE SCALE GENOMIC DNA]</scope>
    <source>
        <strain evidence="9">JFW-Udall</strain>
        <tissue evidence="9">Leaf</tissue>
    </source>
</reference>
<dbReference type="Gene3D" id="1.10.630.10">
    <property type="entry name" value="Cytochrome P450"/>
    <property type="match status" value="2"/>
</dbReference>
<evidence type="ECO:0000256" key="5">
    <source>
        <dbReference type="ARBA" id="ARBA00023004"/>
    </source>
</evidence>
<keyword evidence="8" id="KW-0812">Transmembrane</keyword>
<keyword evidence="10" id="KW-1185">Reference proteome</keyword>
<keyword evidence="4" id="KW-0560">Oxidoreductase</keyword>
<evidence type="ECO:0000313" key="9">
    <source>
        <dbReference type="EMBL" id="KAG8492046.1"/>
    </source>
</evidence>
<comment type="cofactor">
    <cofactor evidence="7">
        <name>heme</name>
        <dbReference type="ChEBI" id="CHEBI:30413"/>
    </cofactor>
</comment>
<dbReference type="AlphaFoldDB" id="A0A8J5Z5L4"/>
<dbReference type="InterPro" id="IPR036396">
    <property type="entry name" value="Cyt_P450_sf"/>
</dbReference>
<keyword evidence="8" id="KW-1133">Transmembrane helix</keyword>
<dbReference type="InterPro" id="IPR050651">
    <property type="entry name" value="Plant_Cytochrome_P450_Monoox"/>
</dbReference>
<evidence type="ECO:0000256" key="4">
    <source>
        <dbReference type="ARBA" id="ARBA00023002"/>
    </source>
</evidence>
<sequence length="948" mass="108986">MDYFPSVTATSIVAILAFPLLFLFSFLSISRRNTNSKKTAPEAGGAWPIIGNLRLLGGPQPPHISLGNMADKYGRMFTIKLGTRRALVVSSWEIAKECLTTHDKAFATRPKAVAQELLSYNHAMIATAPYGPYWRQMRKFTTIELLSNHRLNLLKHVRESEVKTSLQQLYQLWNKKKSSNSDKVLVEMKRWFRDVTLNVILMIVVGKRIPNSYEGVETVEWKKSVDEFFELSGKIVVADALPFLRWLDIGGEEKRMKKVSKELDQLVEGWLREHKEKIAENEANSEEDFMGVMLSKLRDDVEEHDAKTVNKATSLSLVLAAEDTTSITMTWTLALLLNNRDALNKVQQELDIHVGKDKLLVTESDTKNLVYLESIIKETLRLYPPAPLSATHEAIEDCTVDGYNVSAHTWLIFNLHKIHRDPHIWTNPTEFRPERFITTHKDFDVRGQNFELIPFGSGRRMCPGISFALQVLQLTLANVLHWFKFETPLGEAVDMREAPGLTSPKATPLEVYISPRLPAFESSNGLFPFSHSNFNCCNHCFSTTISFLFSMDIRKKYKLEENSTRSWWSMAYYWPSPHLRRLYQLWNKKKSSNSDKVLVEMRRWFRDITLNVILMMVVGKQIPNSYEGVETVEWKNLVHEFFELAGKFVVADALPFLRWLDIGGEEKLMKKVYKELDQLLEGWLREHREKIAKNEANSEEDFMGVMLSKLRDVEQHDANTINKATSLTLVLAAEDTTSITMTWALALLLNNRDALNKVQQELDIHVGKDKLLILESETKNLVYLQSIIKETLRLYPPAPLSVTHEAIENCTVDGYDVSADTWLIFNLHKIHRDPHIWTDPSKFRPERFITTHKDFDVRGQNFELIPFGSGRRMCPGISFALQVLKLTLSNVLHWFEFETPSGKAVDMRETLRLTSPKATPLEVYISPRLPTLFIILIPNLIVINFYII</sequence>
<dbReference type="PROSITE" id="PS00086">
    <property type="entry name" value="CYTOCHROME_P450"/>
    <property type="match status" value="2"/>
</dbReference>
<dbReference type="InterPro" id="IPR002401">
    <property type="entry name" value="Cyt_P450_E_grp-I"/>
</dbReference>
<protein>
    <recommendedName>
        <fullName evidence="11">Cytochrome P450</fullName>
    </recommendedName>
</protein>
<dbReference type="PRINTS" id="PR00385">
    <property type="entry name" value="P450"/>
</dbReference>
<dbReference type="SUPFAM" id="SSF48264">
    <property type="entry name" value="Cytochrome P450"/>
    <property type="match status" value="2"/>
</dbReference>
<dbReference type="PANTHER" id="PTHR47947">
    <property type="entry name" value="CYTOCHROME P450 82C3-RELATED"/>
    <property type="match status" value="1"/>
</dbReference>
<dbReference type="EMBL" id="JAHUZN010000006">
    <property type="protein sequence ID" value="KAG8492046.1"/>
    <property type="molecule type" value="Genomic_DNA"/>
</dbReference>
<keyword evidence="5 7" id="KW-0408">Iron</keyword>
<evidence type="ECO:0000256" key="1">
    <source>
        <dbReference type="ARBA" id="ARBA00010617"/>
    </source>
</evidence>
<proteinExistence type="inferred from homology"/>
<dbReference type="InterPro" id="IPR017972">
    <property type="entry name" value="Cyt_P450_CS"/>
</dbReference>
<evidence type="ECO:0000256" key="7">
    <source>
        <dbReference type="PIRSR" id="PIRSR602401-1"/>
    </source>
</evidence>
<dbReference type="FunFam" id="1.10.630.10:FF:000026">
    <property type="entry name" value="Cytochrome P450 82C4"/>
    <property type="match status" value="2"/>
</dbReference>
<feature type="transmembrane region" description="Helical" evidence="8">
    <location>
        <begin position="6"/>
        <end position="29"/>
    </location>
</feature>
<feature type="transmembrane region" description="Helical" evidence="8">
    <location>
        <begin position="929"/>
        <end position="947"/>
    </location>
</feature>
<dbReference type="Pfam" id="PF00067">
    <property type="entry name" value="p450"/>
    <property type="match status" value="2"/>
</dbReference>
<dbReference type="PANTHER" id="PTHR47947:SF2">
    <property type="entry name" value="CYTOCHROME P450 82C3-LIKE"/>
    <property type="match status" value="1"/>
</dbReference>
<evidence type="ECO:0000256" key="8">
    <source>
        <dbReference type="SAM" id="Phobius"/>
    </source>
</evidence>
<keyword evidence="3 7" id="KW-0479">Metal-binding</keyword>
<evidence type="ECO:0000256" key="6">
    <source>
        <dbReference type="ARBA" id="ARBA00023033"/>
    </source>
</evidence>
<dbReference type="OrthoDB" id="2789670at2759"/>
<dbReference type="GO" id="GO:0005506">
    <property type="term" value="F:iron ion binding"/>
    <property type="evidence" value="ECO:0007669"/>
    <property type="project" value="InterPro"/>
</dbReference>
<comment type="similarity">
    <text evidence="1">Belongs to the cytochrome P450 family.</text>
</comment>
<comment type="caution">
    <text evidence="9">The sequence shown here is derived from an EMBL/GenBank/DDBJ whole genome shotgun (WGS) entry which is preliminary data.</text>
</comment>
<dbReference type="GO" id="GO:0020037">
    <property type="term" value="F:heme binding"/>
    <property type="evidence" value="ECO:0007669"/>
    <property type="project" value="InterPro"/>
</dbReference>
<dbReference type="Proteomes" id="UP000701853">
    <property type="component" value="Chromosome 6"/>
</dbReference>
<keyword evidence="6" id="KW-0503">Monooxygenase</keyword>
<dbReference type="GO" id="GO:0016709">
    <property type="term" value="F:oxidoreductase activity, acting on paired donors, with incorporation or reduction of molecular oxygen, NAD(P)H as one donor, and incorporation of one atom of oxygen"/>
    <property type="evidence" value="ECO:0007669"/>
    <property type="project" value="UniProtKB-ARBA"/>
</dbReference>
<keyword evidence="8" id="KW-0472">Membrane</keyword>
<feature type="binding site" description="axial binding residue" evidence="7">
    <location>
        <position position="462"/>
    </location>
    <ligand>
        <name>heme</name>
        <dbReference type="ChEBI" id="CHEBI:30413"/>
    </ligand>
    <ligandPart>
        <name>Fe</name>
        <dbReference type="ChEBI" id="CHEBI:18248"/>
    </ligandPart>
</feature>
<accession>A0A8J5Z5L4</accession>
<name>A0A8J5Z5L4_9ROSI</name>
<dbReference type="InterPro" id="IPR001128">
    <property type="entry name" value="Cyt_P450"/>
</dbReference>